<dbReference type="GO" id="GO:0005762">
    <property type="term" value="C:mitochondrial large ribosomal subunit"/>
    <property type="evidence" value="ECO:0007669"/>
    <property type="project" value="EnsemblFungi"/>
</dbReference>
<dbReference type="OrthoDB" id="5333655at2759"/>
<dbReference type="PANTHER" id="PTHR28184:SF1">
    <property type="entry name" value="LARGE RIBOSOMAL SUBUNIT PROTEIN ML67"/>
    <property type="match status" value="1"/>
</dbReference>
<dbReference type="HOGENOM" id="CLU_092898_0_0_1"/>
<dbReference type="KEGG" id="ndi:NDAI_0C04080"/>
<comment type="subcellular location">
    <subcellularLocation>
        <location evidence="1">Mitochondrion</location>
    </subcellularLocation>
</comment>
<dbReference type="Proteomes" id="UP000000689">
    <property type="component" value="Chromosome 3"/>
</dbReference>
<evidence type="ECO:0000313" key="11">
    <source>
        <dbReference type="Proteomes" id="UP000000689"/>
    </source>
</evidence>
<dbReference type="Pfam" id="PF12829">
    <property type="entry name" value="Mhr1"/>
    <property type="match status" value="1"/>
</dbReference>
<protein>
    <recommendedName>
        <fullName evidence="8">Large ribosomal subunit protein mL67</fullName>
    </recommendedName>
    <alternativeName>
        <fullName evidence="9">Mitochondrial homologous recombination protein 1</fullName>
    </alternativeName>
</protein>
<proteinExistence type="inferred from homology"/>
<dbReference type="GO" id="GO:0034599">
    <property type="term" value="P:cellular response to oxidative stress"/>
    <property type="evidence" value="ECO:0007669"/>
    <property type="project" value="EnsemblFungi"/>
</dbReference>
<evidence type="ECO:0000256" key="6">
    <source>
        <dbReference type="ARBA" id="ARBA00023163"/>
    </source>
</evidence>
<evidence type="ECO:0000256" key="4">
    <source>
        <dbReference type="ARBA" id="ARBA00023015"/>
    </source>
</evidence>
<dbReference type="EMBL" id="HE580269">
    <property type="protein sequence ID" value="CCD24068.1"/>
    <property type="molecule type" value="Genomic_DNA"/>
</dbReference>
<name>G0W8F7_NAUDC</name>
<evidence type="ECO:0000256" key="8">
    <source>
        <dbReference type="ARBA" id="ARBA00035185"/>
    </source>
</evidence>
<accession>G0W8F7</accession>
<dbReference type="GO" id="GO:0090297">
    <property type="term" value="P:positive regulation of mitochondrial DNA replication"/>
    <property type="evidence" value="ECO:0007669"/>
    <property type="project" value="EnsemblFungi"/>
</dbReference>
<keyword evidence="7" id="KW-0687">Ribonucleoprotein</keyword>
<dbReference type="STRING" id="1071378.G0W8F7"/>
<evidence type="ECO:0000256" key="1">
    <source>
        <dbReference type="ARBA" id="ARBA00004173"/>
    </source>
</evidence>
<reference evidence="10 11" key="1">
    <citation type="journal article" date="2011" name="Proc. Natl. Acad. Sci. U.S.A.">
        <title>Evolutionary erosion of yeast sex chromosomes by mating-type switching accidents.</title>
        <authorList>
            <person name="Gordon J.L."/>
            <person name="Armisen D."/>
            <person name="Proux-Wera E."/>
            <person name="Oheigeartaigh S.S."/>
            <person name="Byrne K.P."/>
            <person name="Wolfe K.H."/>
        </authorList>
    </citation>
    <scope>NUCLEOTIDE SEQUENCE [LARGE SCALE GENOMIC DNA]</scope>
    <source>
        <strain evidence="11">ATCC 10597 / BCRC 20456 / CBS 421 / NBRC 0211 / NRRL Y-12639</strain>
    </source>
</reference>
<keyword evidence="5" id="KW-0496">Mitochondrion</keyword>
<dbReference type="GO" id="GO:0006355">
    <property type="term" value="P:regulation of DNA-templated transcription"/>
    <property type="evidence" value="ECO:0007669"/>
    <property type="project" value="EnsemblFungi"/>
</dbReference>
<evidence type="ECO:0000256" key="3">
    <source>
        <dbReference type="ARBA" id="ARBA00022980"/>
    </source>
</evidence>
<dbReference type="GO" id="GO:0003697">
    <property type="term" value="F:single-stranded DNA binding"/>
    <property type="evidence" value="ECO:0007669"/>
    <property type="project" value="EnsemblFungi"/>
</dbReference>
<evidence type="ECO:0000256" key="2">
    <source>
        <dbReference type="ARBA" id="ARBA00010741"/>
    </source>
</evidence>
<keyword evidence="4" id="KW-0805">Transcription regulation</keyword>
<comment type="similarity">
    <text evidence="2">Belongs to the mitochondrion-specific ribosomal protein mL67 family.</text>
</comment>
<gene>
    <name evidence="10" type="primary">NDAI0C04080</name>
    <name evidence="10" type="ordered locus">NDAI_0C04080</name>
</gene>
<dbReference type="GO" id="GO:0005634">
    <property type="term" value="C:nucleus"/>
    <property type="evidence" value="ECO:0007669"/>
    <property type="project" value="EnsemblFungi"/>
</dbReference>
<dbReference type="InterPro" id="IPR024629">
    <property type="entry name" value="Ribosomal_mL67"/>
</dbReference>
<evidence type="ECO:0000256" key="9">
    <source>
        <dbReference type="ARBA" id="ARBA00035511"/>
    </source>
</evidence>
<organism evidence="10 11">
    <name type="scientific">Naumovozyma dairenensis (strain ATCC 10597 / BCRC 20456 / CBS 421 / NBRC 0211 / NRRL Y-12639)</name>
    <name type="common">Saccharomyces dairenensis</name>
    <dbReference type="NCBI Taxonomy" id="1071378"/>
    <lineage>
        <taxon>Eukaryota</taxon>
        <taxon>Fungi</taxon>
        <taxon>Dikarya</taxon>
        <taxon>Ascomycota</taxon>
        <taxon>Saccharomycotina</taxon>
        <taxon>Saccharomycetes</taxon>
        <taxon>Saccharomycetales</taxon>
        <taxon>Saccharomycetaceae</taxon>
        <taxon>Naumovozyma</taxon>
    </lineage>
</organism>
<keyword evidence="11" id="KW-1185">Reference proteome</keyword>
<sequence length="233" mass="27363">MNKLKVSTASSRFRPATWLKKSGYAPHVYLFRNLEQGQVLYSQLPQVTNHMIEKTFKKKVDSWMYKKPSTRRDLWKCMCVVNMKDYDDGVLLFQNLQRLRFLRDFAQLDKANEFRKKDSNGHVWYSGKFRPTFAQEAVADLRESLIKMQKHDKIEQEKDTNEIDIYWEDPWRMGDLDKYWTPVLSNVNHKLINNSGNTAREESVILKEISTQTLNELSISSSSSSKVPFSPVL</sequence>
<keyword evidence="3" id="KW-0689">Ribosomal protein</keyword>
<evidence type="ECO:0000313" key="10">
    <source>
        <dbReference type="EMBL" id="CCD24068.1"/>
    </source>
</evidence>
<evidence type="ECO:0000256" key="5">
    <source>
        <dbReference type="ARBA" id="ARBA00023128"/>
    </source>
</evidence>
<evidence type="ECO:0000256" key="7">
    <source>
        <dbReference type="ARBA" id="ARBA00023274"/>
    </source>
</evidence>
<dbReference type="GO" id="GO:0003735">
    <property type="term" value="F:structural constituent of ribosome"/>
    <property type="evidence" value="ECO:0007669"/>
    <property type="project" value="EnsemblFungi"/>
</dbReference>
<dbReference type="AlphaFoldDB" id="G0W8F7"/>
<dbReference type="GO" id="GO:0000150">
    <property type="term" value="F:DNA strand exchange activity"/>
    <property type="evidence" value="ECO:0007669"/>
    <property type="project" value="EnsemblFungi"/>
</dbReference>
<dbReference type="PANTHER" id="PTHR28184">
    <property type="entry name" value="MITOCHONDRIAL HOMOLOGOUS RECOMBINATION PROTEIN 1"/>
    <property type="match status" value="1"/>
</dbReference>
<dbReference type="eggNOG" id="ENOG502QSKX">
    <property type="taxonomic scope" value="Eukaryota"/>
</dbReference>
<dbReference type="RefSeq" id="XP_003669311.1">
    <property type="nucleotide sequence ID" value="XM_003669263.1"/>
</dbReference>
<dbReference type="GeneID" id="11496501"/>
<dbReference type="OMA" id="YRPTYTQ"/>
<keyword evidence="6" id="KW-0804">Transcription</keyword>